<evidence type="ECO:0000313" key="6">
    <source>
        <dbReference type="EMBL" id="QFQ99302.1"/>
    </source>
</evidence>
<proteinExistence type="predicted"/>
<evidence type="ECO:0000259" key="5">
    <source>
        <dbReference type="Pfam" id="PF25023"/>
    </source>
</evidence>
<evidence type="ECO:0000259" key="4">
    <source>
        <dbReference type="Pfam" id="PF20148"/>
    </source>
</evidence>
<feature type="domain" description="Teneurin-like YD-shell" evidence="5">
    <location>
        <begin position="1254"/>
        <end position="1550"/>
    </location>
</feature>
<feature type="compositionally biased region" description="Basic and acidic residues" evidence="2">
    <location>
        <begin position="75"/>
        <end position="92"/>
    </location>
</feature>
<keyword evidence="7" id="KW-1185">Reference proteome</keyword>
<keyword evidence="3" id="KW-0732">Signal</keyword>
<evidence type="ECO:0000256" key="3">
    <source>
        <dbReference type="SAM" id="SignalP"/>
    </source>
</evidence>
<dbReference type="Pfam" id="PF25023">
    <property type="entry name" value="TEN_YD-shell"/>
    <property type="match status" value="3"/>
</dbReference>
<dbReference type="InterPro" id="IPR006530">
    <property type="entry name" value="YD"/>
</dbReference>
<name>A0A5P8K902_9ACTN</name>
<feature type="chain" id="PRO_5039004047" evidence="3">
    <location>
        <begin position="30"/>
        <end position="1837"/>
    </location>
</feature>
<protein>
    <submittedName>
        <fullName evidence="6">RHS repeat-associated core domain-containing protein</fullName>
    </submittedName>
</protein>
<feature type="region of interest" description="Disordered" evidence="2">
    <location>
        <begin position="34"/>
        <end position="92"/>
    </location>
</feature>
<dbReference type="Proteomes" id="UP000327294">
    <property type="component" value="Chromosome"/>
</dbReference>
<reference evidence="6 7" key="1">
    <citation type="submission" date="2019-10" db="EMBL/GenBank/DDBJ databases">
        <title>Streptomyces sp. strain GY16 isolated from leaves of Broussonetia papyrifera.</title>
        <authorList>
            <person name="Mo P."/>
        </authorList>
    </citation>
    <scope>NUCLEOTIDE SEQUENCE [LARGE SCALE GENOMIC DNA]</scope>
    <source>
        <strain evidence="6 7">GY16</strain>
    </source>
</reference>
<evidence type="ECO:0000313" key="7">
    <source>
        <dbReference type="Proteomes" id="UP000327294"/>
    </source>
</evidence>
<dbReference type="InterPro" id="IPR050708">
    <property type="entry name" value="T6SS_VgrG/RHS"/>
</dbReference>
<dbReference type="NCBIfam" id="TIGR03696">
    <property type="entry name" value="Rhs_assc_core"/>
    <property type="match status" value="1"/>
</dbReference>
<evidence type="ECO:0000256" key="1">
    <source>
        <dbReference type="ARBA" id="ARBA00022737"/>
    </source>
</evidence>
<evidence type="ECO:0000256" key="2">
    <source>
        <dbReference type="SAM" id="MobiDB-lite"/>
    </source>
</evidence>
<dbReference type="Gene3D" id="2.180.10.10">
    <property type="entry name" value="RHS repeat-associated core"/>
    <property type="match status" value="5"/>
</dbReference>
<dbReference type="EMBL" id="CP045096">
    <property type="protein sequence ID" value="QFQ99302.1"/>
    <property type="molecule type" value="Genomic_DNA"/>
</dbReference>
<dbReference type="InterPro" id="IPR056823">
    <property type="entry name" value="TEN-like_YD-shell"/>
</dbReference>
<feature type="domain" description="DUF6531" evidence="4">
    <location>
        <begin position="305"/>
        <end position="378"/>
    </location>
</feature>
<feature type="domain" description="Teneurin-like YD-shell" evidence="5">
    <location>
        <begin position="1015"/>
        <end position="1161"/>
    </location>
</feature>
<feature type="signal peptide" evidence="3">
    <location>
        <begin position="1"/>
        <end position="29"/>
    </location>
</feature>
<dbReference type="KEGG" id="sphv:F9278_27695"/>
<keyword evidence="1" id="KW-0677">Repeat</keyword>
<dbReference type="InterPro" id="IPR031325">
    <property type="entry name" value="RHS_repeat"/>
</dbReference>
<accession>A0A5P8K902</accession>
<dbReference type="PANTHER" id="PTHR32305">
    <property type="match status" value="1"/>
</dbReference>
<dbReference type="InterPro" id="IPR045351">
    <property type="entry name" value="DUF6531"/>
</dbReference>
<dbReference type="Pfam" id="PF20148">
    <property type="entry name" value="DUF6531"/>
    <property type="match status" value="1"/>
</dbReference>
<dbReference type="Pfam" id="PF05593">
    <property type="entry name" value="RHS_repeat"/>
    <property type="match status" value="5"/>
</dbReference>
<organism evidence="6 7">
    <name type="scientific">Streptomyces phaeolivaceus</name>
    <dbReference type="NCBI Taxonomy" id="2653200"/>
    <lineage>
        <taxon>Bacteria</taxon>
        <taxon>Bacillati</taxon>
        <taxon>Actinomycetota</taxon>
        <taxon>Actinomycetes</taxon>
        <taxon>Kitasatosporales</taxon>
        <taxon>Streptomycetaceae</taxon>
        <taxon>Streptomyces</taxon>
    </lineage>
</organism>
<dbReference type="InterPro" id="IPR022385">
    <property type="entry name" value="Rhs_assc_core"/>
</dbReference>
<dbReference type="PANTHER" id="PTHR32305:SF15">
    <property type="entry name" value="PROTEIN RHSA-RELATED"/>
    <property type="match status" value="1"/>
</dbReference>
<sequence>MKMASSFYARAVVSATAVWAMLMSSATVALPAEQPQSASSRAAEAHPPKTAKAQRPMTLKQRQRQVQNGRFKAPIVKEKPKQKTEAEAIAEAERSAARAQSLAASEGAARGISAAEGEVENPAGGPTYIAVVGPEGSYRSLVGASPGGTDPLVGQVFEGETLLASAEIIHSDYAHDGDNKLIDVLHQVKVTWEVSCGPNTVEYDLGQVVTAHSHAYSLVHSLSGPVVTLETPVDPEQCADVVPNQGNFSVMALATVVDVATGRTGAVVTGMSVTPGIPDEQTYGCATECASLSTAFPQPQAQRGASVNTATGAFSGVFTDAQQPSVGGGLDLTRRYSSDNTGNGSLGKGWTLPWDAKLVKDAGGNVTYTSESGAKHPYTKKSDGTYASPVTSRSALKSLADGTYTLATPDKRKLTFDADGRLTSDKNRSGQGVTYRYTGGHLDTVTDAAGRVSTATYSGGALTSMQLADGLSVDYGYTGGQLTSVTGTDGKQVTYGYDGGGRLESIQDAAKHYPVRNTYDAQGRVITQKDALGKETTYTYRNGETDTTAPDGGVWTDVYAHNYLLVQYDPFGNRTFYNYDNTANVTRVTDALGNATRYSYGANGFATSETSAVGAVWRFAYTNGNLTKVTDAEANPTTYTYRSDGLLDTAKDAAGNITTFTYTATGQLASQTDPLKNTTSYGYDAAGNVTSVRAPSGATTTYAYDASGQVTSTTDPRGNAADADPQKFTTTYTYDAAGRLDTTTDARGNTTDRDYDAAGNLTQLKDAEGGTTTYTYDAANRLKDTMRGTIRVAALDYDSTGRVISSTDATGARTTYTYDKAGRVETMTTPRGNVTGADPADYTWRYGYDRAGNQLTVTDPLGNTTATAYTADYRPATVTDPLGNTQKYTYDDMGNILRSTDALSRTTINTYNDYNQLATVRDRAGNTTAYTYDEAGRLKTETSPLGNKTTYAYNADGRLTDTVEPRGNIAGADPAQYTWHTSYDAAGNITGTTDPLGNATSRTYDSVNNLIRSGDGRKNATEYEYDKANRLTRVQAPDQGRTALSYDELGNLKTRTDANQHVTAYEYDKTGRLTKITDPLKRATSFGYDADGNRTLITNARGQKQTSAYNARNQLTSITYSDATPSVSYTYDNAGRIATVTDGTGTRSLTYDAENRPLTITSPGATNPFKYTYNNDGTIKSRTYPDGYAISYAYDTDGRIKSQTTAGKTITYGWDEAGNLLSTQLPTTTALAETRTYDRAGRLASISQGTGARHLTRDADGRVITDQFKDSATTGLASRYAYDGVGRLTRTCTDTSAADPCLDGPNGTTYSYDKVGNLTTSKTGTTVVTNDYDAADQLIKRVAGTATTNFGYDTDGNLTKDAVGTYTYDSTGRVKSATIGADSFTFGYDADGNRTTANKNGKLDRTTRWDVNNPLPQIATETNATGGLIADYNYNPAGIPQAVNQTTGVFYLLHDRQESVRAVHDSTGKETYTYTYTPWGETTGKASTTNGQTSAFGYTGQYKDPYLTGRLALRARSYDPTTARFSTTDPVPADVRSANLSPYAYANNDPANLADASGLCPLCISAGIGAAFGAVLEGGIYTWQHRNDGFTWGGLAKATGKGALTGAVAGALMPGAGNAVARGLGFAGGRALATSTVVNAGVGAAFSWGVNEVHCRPTGPWDLIAGAAGGGSSSLLGPAFSWLKNRLFMPRITVSAHTNGGPRTFPNHYDDPAVLARELADASAAGVAPIPAGTQAFDEAVTKGGEYLWAVGANGQLRIIPNVSGKIKHAVLFNGEPVQGAGSVQISNGAVTFIDDQSGHYYPWLEDNVESFLKVGVDAFRNAGIHVPDEAIKPFGW</sequence>
<gene>
    <name evidence="6" type="ORF">F9278_27695</name>
</gene>
<feature type="domain" description="Teneurin-like YD-shell" evidence="5">
    <location>
        <begin position="726"/>
        <end position="897"/>
    </location>
</feature>
<dbReference type="NCBIfam" id="TIGR01643">
    <property type="entry name" value="YD_repeat_2x"/>
    <property type="match status" value="16"/>
</dbReference>